<dbReference type="GO" id="GO:0032977">
    <property type="term" value="F:membrane insertase activity"/>
    <property type="evidence" value="ECO:0007669"/>
    <property type="project" value="InterPro"/>
</dbReference>
<keyword evidence="3" id="KW-1003">Cell membrane</keyword>
<feature type="compositionally biased region" description="Polar residues" evidence="10">
    <location>
        <begin position="355"/>
        <end position="364"/>
    </location>
</feature>
<comment type="subcellular location">
    <subcellularLocation>
        <location evidence="1">Cell membrane</location>
        <topology evidence="1">Multi-pass membrane protein</topology>
    </subcellularLocation>
    <subcellularLocation>
        <location evidence="9">Membrane</location>
        <topology evidence="9">Multi-pass membrane protein</topology>
    </subcellularLocation>
</comment>
<dbReference type="InterPro" id="IPR047196">
    <property type="entry name" value="YidC_ALB_C"/>
</dbReference>
<keyword evidence="2" id="KW-0813">Transport</keyword>
<gene>
    <name evidence="13" type="ORF">ETP43_16220</name>
</gene>
<comment type="caution">
    <text evidence="13">The sequence shown here is derived from an EMBL/GenBank/DDBJ whole genome shotgun (WGS) entry which is preliminary data.</text>
</comment>
<name>A0A4Q1RLS5_9FIRM</name>
<proteinExistence type="inferred from homology"/>
<accession>A0A4Q1RLS5</accession>
<evidence type="ECO:0000256" key="2">
    <source>
        <dbReference type="ARBA" id="ARBA00022448"/>
    </source>
</evidence>
<keyword evidence="8" id="KW-0143">Chaperone</keyword>
<dbReference type="EMBL" id="SDKC01000001">
    <property type="protein sequence ID" value="RXS76817.1"/>
    <property type="molecule type" value="Genomic_DNA"/>
</dbReference>
<feature type="transmembrane region" description="Helical" evidence="11">
    <location>
        <begin position="294"/>
        <end position="320"/>
    </location>
</feature>
<comment type="similarity">
    <text evidence="9">Belongs to the OXA1/ALB3/YidC family.</text>
</comment>
<dbReference type="OrthoDB" id="9780552at2"/>
<feature type="domain" description="Membrane insertase YidC/Oxa/ALB C-terminal" evidence="12">
    <location>
        <begin position="31"/>
        <end position="327"/>
    </location>
</feature>
<organism evidence="13 14">
    <name type="scientific">Blautia faecicola</name>
    <dbReference type="NCBI Taxonomy" id="2509240"/>
    <lineage>
        <taxon>Bacteria</taxon>
        <taxon>Bacillati</taxon>
        <taxon>Bacillota</taxon>
        <taxon>Clostridia</taxon>
        <taxon>Lachnospirales</taxon>
        <taxon>Lachnospiraceae</taxon>
        <taxon>Blautia</taxon>
    </lineage>
</organism>
<dbReference type="InterPro" id="IPR001708">
    <property type="entry name" value="YidC/ALB3/OXA1/COX18"/>
</dbReference>
<keyword evidence="4 9" id="KW-0812">Transmembrane</keyword>
<feature type="transmembrane region" description="Helical" evidence="11">
    <location>
        <begin position="24"/>
        <end position="45"/>
    </location>
</feature>
<evidence type="ECO:0000256" key="8">
    <source>
        <dbReference type="ARBA" id="ARBA00023186"/>
    </source>
</evidence>
<keyword evidence="5" id="KW-0653">Protein transport</keyword>
<dbReference type="GO" id="GO:0051205">
    <property type="term" value="P:protein insertion into membrane"/>
    <property type="evidence" value="ECO:0007669"/>
    <property type="project" value="TreeGrafter"/>
</dbReference>
<evidence type="ECO:0000313" key="14">
    <source>
        <dbReference type="Proteomes" id="UP000290106"/>
    </source>
</evidence>
<dbReference type="Pfam" id="PF02096">
    <property type="entry name" value="60KD_IMP"/>
    <property type="match status" value="1"/>
</dbReference>
<evidence type="ECO:0000256" key="1">
    <source>
        <dbReference type="ARBA" id="ARBA00004651"/>
    </source>
</evidence>
<dbReference type="Proteomes" id="UP000290106">
    <property type="component" value="Unassembled WGS sequence"/>
</dbReference>
<evidence type="ECO:0000256" key="9">
    <source>
        <dbReference type="RuleBase" id="RU003945"/>
    </source>
</evidence>
<sequence>MPIIGWVSEILGWMINVIYSGLELIGITNIGLSIILFTLVVYLLMTPLQIKQQKFSKLNAVMQPEIQKIQKKYNGKKDQDSMMKQNEEISAVYQKYGVSPTGSCVQLLVQMPVLLALYQVIYHIPGYITGVRNVFTGLTAKIMSVDGFGSIISQFLTDNKITMTGISANTEFTKTTTIDFLYKLSPSQMEKFSQISDFSGFSDLFDKVAQQTSHMNTFLNLNISDTPLAIIKSGMAQGGAAGYLLVFSAAMVPILAWLTQWMNYKLMPQPKQAPNSEPSAMEASMKSMNTFMPIMSAVFCFSFPVGIGIYWVIGAVIRCIQQLVINRKMEQMDMEDLVRRNQEKMKKKMEKRGVSAQQINQQARMNARNIQAPDKTSGLSQEEKAAQRKKATEYYNNANVKPGSLAARANMVKQFDEKNAKKK</sequence>
<evidence type="ECO:0000256" key="11">
    <source>
        <dbReference type="SAM" id="Phobius"/>
    </source>
</evidence>
<evidence type="ECO:0000256" key="7">
    <source>
        <dbReference type="ARBA" id="ARBA00023136"/>
    </source>
</evidence>
<reference evidence="13 14" key="1">
    <citation type="submission" date="2019-01" db="EMBL/GenBank/DDBJ databases">
        <title>Blautia sp. nov. KGMB01111 isolated human feces.</title>
        <authorList>
            <person name="Park J.-E."/>
            <person name="Kim J.-S."/>
            <person name="Park S.-H."/>
        </authorList>
    </citation>
    <scope>NUCLEOTIDE SEQUENCE [LARGE SCALE GENOMIC DNA]</scope>
    <source>
        <strain evidence="13 14">KGMB01111</strain>
    </source>
</reference>
<dbReference type="NCBIfam" id="TIGR03592">
    <property type="entry name" value="yidC_oxa1_cterm"/>
    <property type="match status" value="1"/>
</dbReference>
<protein>
    <submittedName>
        <fullName evidence="13">YidC/Oxa1 family membrane protein insertase</fullName>
    </submittedName>
</protein>
<feature type="transmembrane region" description="Helical" evidence="11">
    <location>
        <begin position="240"/>
        <end position="258"/>
    </location>
</feature>
<feature type="region of interest" description="Disordered" evidence="10">
    <location>
        <begin position="348"/>
        <end position="388"/>
    </location>
</feature>
<dbReference type="GO" id="GO:0005886">
    <property type="term" value="C:plasma membrane"/>
    <property type="evidence" value="ECO:0007669"/>
    <property type="project" value="UniProtKB-SubCell"/>
</dbReference>
<dbReference type="GO" id="GO:0015031">
    <property type="term" value="P:protein transport"/>
    <property type="evidence" value="ECO:0007669"/>
    <property type="project" value="UniProtKB-KW"/>
</dbReference>
<keyword evidence="6 11" id="KW-1133">Transmembrane helix</keyword>
<dbReference type="AlphaFoldDB" id="A0A4Q1RLS5"/>
<evidence type="ECO:0000256" key="4">
    <source>
        <dbReference type="ARBA" id="ARBA00022692"/>
    </source>
</evidence>
<evidence type="ECO:0000256" key="10">
    <source>
        <dbReference type="SAM" id="MobiDB-lite"/>
    </source>
</evidence>
<dbReference type="PANTHER" id="PTHR12428">
    <property type="entry name" value="OXA1"/>
    <property type="match status" value="1"/>
</dbReference>
<keyword evidence="7 11" id="KW-0472">Membrane</keyword>
<dbReference type="InterPro" id="IPR028055">
    <property type="entry name" value="YidC/Oxa/ALB_C"/>
</dbReference>
<dbReference type="CDD" id="cd20070">
    <property type="entry name" value="5TM_YidC_Alb3"/>
    <property type="match status" value="1"/>
</dbReference>
<evidence type="ECO:0000313" key="13">
    <source>
        <dbReference type="EMBL" id="RXS76817.1"/>
    </source>
</evidence>
<dbReference type="PANTHER" id="PTHR12428:SF65">
    <property type="entry name" value="CYTOCHROME C OXIDASE ASSEMBLY PROTEIN COX18, MITOCHONDRIAL"/>
    <property type="match status" value="1"/>
</dbReference>
<evidence type="ECO:0000259" key="12">
    <source>
        <dbReference type="Pfam" id="PF02096"/>
    </source>
</evidence>
<evidence type="ECO:0000256" key="5">
    <source>
        <dbReference type="ARBA" id="ARBA00022927"/>
    </source>
</evidence>
<keyword evidence="14" id="KW-1185">Reference proteome</keyword>
<evidence type="ECO:0000256" key="6">
    <source>
        <dbReference type="ARBA" id="ARBA00022989"/>
    </source>
</evidence>
<evidence type="ECO:0000256" key="3">
    <source>
        <dbReference type="ARBA" id="ARBA00022475"/>
    </source>
</evidence>